<evidence type="ECO:0000313" key="3">
    <source>
        <dbReference type="Proteomes" id="UP001172457"/>
    </source>
</evidence>
<evidence type="ECO:0000256" key="1">
    <source>
        <dbReference type="SAM" id="MobiDB-lite"/>
    </source>
</evidence>
<name>A0AA38SQT8_9ASTR</name>
<dbReference type="Proteomes" id="UP001172457">
    <property type="component" value="Chromosome 5"/>
</dbReference>
<comment type="caution">
    <text evidence="2">The sequence shown here is derived from an EMBL/GenBank/DDBJ whole genome shotgun (WGS) entry which is preliminary data.</text>
</comment>
<feature type="region of interest" description="Disordered" evidence="1">
    <location>
        <begin position="73"/>
        <end position="129"/>
    </location>
</feature>
<proteinExistence type="predicted"/>
<protein>
    <submittedName>
        <fullName evidence="2">Uncharacterized protein</fullName>
    </submittedName>
</protein>
<gene>
    <name evidence="2" type="ORF">OSB04_019698</name>
</gene>
<evidence type="ECO:0000313" key="2">
    <source>
        <dbReference type="EMBL" id="KAJ9547155.1"/>
    </source>
</evidence>
<dbReference type="EMBL" id="JARYMX010000005">
    <property type="protein sequence ID" value="KAJ9547155.1"/>
    <property type="molecule type" value="Genomic_DNA"/>
</dbReference>
<dbReference type="AlphaFoldDB" id="A0AA38SQT8"/>
<reference evidence="2" key="1">
    <citation type="submission" date="2023-03" db="EMBL/GenBank/DDBJ databases">
        <title>Chromosome-scale reference genome and RAD-based genetic map of yellow starthistle (Centaurea solstitialis) reveal putative structural variation and QTLs associated with invader traits.</title>
        <authorList>
            <person name="Reatini B."/>
            <person name="Cang F.A."/>
            <person name="Jiang Q."/>
            <person name="Mckibben M.T.W."/>
            <person name="Barker M.S."/>
            <person name="Rieseberg L.H."/>
            <person name="Dlugosch K.M."/>
        </authorList>
    </citation>
    <scope>NUCLEOTIDE SEQUENCE</scope>
    <source>
        <strain evidence="2">CAN-66</strain>
        <tissue evidence="2">Leaf</tissue>
    </source>
</reference>
<accession>A0AA38SQT8</accession>
<feature type="compositionally biased region" description="Low complexity" evidence="1">
    <location>
        <begin position="108"/>
        <end position="117"/>
    </location>
</feature>
<keyword evidence="3" id="KW-1185">Reference proteome</keyword>
<sequence length="129" mass="14358">MKKVGSRQTCTKSSQMCLPWLLSPTKKVINVTFFDHQLYYLSTSQRGTNIDQVLPVPISVFLVPIPYVPSTNKTFYPNVDPPPLQTYHRRPCPSLHTKTSNADKTDPPTETTDSSPSPVNPADDDLPTA</sequence>
<organism evidence="2 3">
    <name type="scientific">Centaurea solstitialis</name>
    <name type="common">yellow star-thistle</name>
    <dbReference type="NCBI Taxonomy" id="347529"/>
    <lineage>
        <taxon>Eukaryota</taxon>
        <taxon>Viridiplantae</taxon>
        <taxon>Streptophyta</taxon>
        <taxon>Embryophyta</taxon>
        <taxon>Tracheophyta</taxon>
        <taxon>Spermatophyta</taxon>
        <taxon>Magnoliopsida</taxon>
        <taxon>eudicotyledons</taxon>
        <taxon>Gunneridae</taxon>
        <taxon>Pentapetalae</taxon>
        <taxon>asterids</taxon>
        <taxon>campanulids</taxon>
        <taxon>Asterales</taxon>
        <taxon>Asteraceae</taxon>
        <taxon>Carduoideae</taxon>
        <taxon>Cardueae</taxon>
        <taxon>Centaureinae</taxon>
        <taxon>Centaurea</taxon>
    </lineage>
</organism>